<evidence type="ECO:0000256" key="7">
    <source>
        <dbReference type="ARBA" id="ARBA00022840"/>
    </source>
</evidence>
<keyword evidence="8 15" id="KW-0460">Magnesium</keyword>
<dbReference type="GO" id="GO:0000287">
    <property type="term" value="F:magnesium ion binding"/>
    <property type="evidence" value="ECO:0007669"/>
    <property type="project" value="UniProtKB-UniRule"/>
</dbReference>
<dbReference type="Pfam" id="PF13246">
    <property type="entry name" value="Cation_ATPase"/>
    <property type="match status" value="1"/>
</dbReference>
<evidence type="ECO:0000256" key="5">
    <source>
        <dbReference type="ARBA" id="ARBA00022723"/>
    </source>
</evidence>
<dbReference type="SUPFAM" id="SSF81665">
    <property type="entry name" value="Calcium ATPase, transmembrane domain M"/>
    <property type="match status" value="1"/>
</dbReference>
<dbReference type="PANTHER" id="PTHR24092:SF198">
    <property type="entry name" value="PHOSPHOLIPID-TRANSPORTING ATPASE"/>
    <property type="match status" value="1"/>
</dbReference>
<dbReference type="Gene3D" id="2.70.150.10">
    <property type="entry name" value="Calcium-transporting ATPase, cytoplasmic transduction domain A"/>
    <property type="match status" value="1"/>
</dbReference>
<dbReference type="SUPFAM" id="SSF81653">
    <property type="entry name" value="Calcium ATPase, transduction domain A"/>
    <property type="match status" value="1"/>
</dbReference>
<feature type="binding site" evidence="14">
    <location>
        <position position="808"/>
    </location>
    <ligand>
        <name>ATP</name>
        <dbReference type="ChEBI" id="CHEBI:30616"/>
    </ligand>
</feature>
<feature type="transmembrane region" description="Helical" evidence="16">
    <location>
        <begin position="342"/>
        <end position="361"/>
    </location>
</feature>
<feature type="active site" description="4-aspartylphosphate intermediate" evidence="13">
    <location>
        <position position="407"/>
    </location>
</feature>
<dbReference type="Gene3D" id="3.40.1110.10">
    <property type="entry name" value="Calcium-transporting ATPase, cytoplasmic domain N"/>
    <property type="match status" value="1"/>
</dbReference>
<feature type="compositionally biased region" description="Polar residues" evidence="17">
    <location>
        <begin position="1126"/>
        <end position="1137"/>
    </location>
</feature>
<feature type="transmembrane region" description="Helical" evidence="16">
    <location>
        <begin position="292"/>
        <end position="314"/>
    </location>
</feature>
<dbReference type="GO" id="GO:0005802">
    <property type="term" value="C:trans-Golgi network"/>
    <property type="evidence" value="ECO:0007669"/>
    <property type="project" value="TreeGrafter"/>
</dbReference>
<name>A0A9Q1I3C1_CONCO</name>
<evidence type="ECO:0000256" key="16">
    <source>
        <dbReference type="RuleBase" id="RU362033"/>
    </source>
</evidence>
<dbReference type="SFLD" id="SFLDF00027">
    <property type="entry name" value="p-type_atpase"/>
    <property type="match status" value="1"/>
</dbReference>
<dbReference type="GO" id="GO:0005524">
    <property type="term" value="F:ATP binding"/>
    <property type="evidence" value="ECO:0007669"/>
    <property type="project" value="UniProtKB-UniRule"/>
</dbReference>
<evidence type="ECO:0000256" key="10">
    <source>
        <dbReference type="ARBA" id="ARBA00022989"/>
    </source>
</evidence>
<feature type="binding site" evidence="14">
    <location>
        <position position="681"/>
    </location>
    <ligand>
        <name>ATP</name>
        <dbReference type="ChEBI" id="CHEBI:30616"/>
    </ligand>
</feature>
<dbReference type="EMBL" id="JAFJMO010000004">
    <property type="protein sequence ID" value="KAJ8278870.1"/>
    <property type="molecule type" value="Genomic_DNA"/>
</dbReference>
<dbReference type="SFLD" id="SFLDG00002">
    <property type="entry name" value="C1.7:_P-type_atpase_like"/>
    <property type="match status" value="1"/>
</dbReference>
<reference evidence="20" key="1">
    <citation type="journal article" date="2023" name="Science">
        <title>Genome structures resolve the early diversification of teleost fishes.</title>
        <authorList>
            <person name="Parey E."/>
            <person name="Louis A."/>
            <person name="Montfort J."/>
            <person name="Bouchez O."/>
            <person name="Roques C."/>
            <person name="Iampietro C."/>
            <person name="Lluch J."/>
            <person name="Castinel A."/>
            <person name="Donnadieu C."/>
            <person name="Desvignes T."/>
            <person name="Floi Bucao C."/>
            <person name="Jouanno E."/>
            <person name="Wen M."/>
            <person name="Mejri S."/>
            <person name="Dirks R."/>
            <person name="Jansen H."/>
            <person name="Henkel C."/>
            <person name="Chen W.J."/>
            <person name="Zahm M."/>
            <person name="Cabau C."/>
            <person name="Klopp C."/>
            <person name="Thompson A.W."/>
            <person name="Robinson-Rechavi M."/>
            <person name="Braasch I."/>
            <person name="Lecointre G."/>
            <person name="Bobe J."/>
            <person name="Postlethwait J.H."/>
            <person name="Berthelot C."/>
            <person name="Roest Crollius H."/>
            <person name="Guiguen Y."/>
        </authorList>
    </citation>
    <scope>NUCLEOTIDE SEQUENCE</scope>
    <source>
        <strain evidence="20">Concon-B</strain>
    </source>
</reference>
<evidence type="ECO:0000256" key="17">
    <source>
        <dbReference type="SAM" id="MobiDB-lite"/>
    </source>
</evidence>
<feature type="transmembrane region" description="Helical" evidence="16">
    <location>
        <begin position="949"/>
        <end position="971"/>
    </location>
</feature>
<keyword evidence="7 14" id="KW-0067">ATP-binding</keyword>
<dbReference type="FunFam" id="3.40.50.1000:FF:000130">
    <property type="entry name" value="Phospholipid-transporting ATPase"/>
    <property type="match status" value="1"/>
</dbReference>
<dbReference type="InterPro" id="IPR008250">
    <property type="entry name" value="ATPase_P-typ_transduc_dom_A_sf"/>
</dbReference>
<feature type="transmembrane region" description="Helical" evidence="16">
    <location>
        <begin position="895"/>
        <end position="915"/>
    </location>
</feature>
<evidence type="ECO:0000256" key="14">
    <source>
        <dbReference type="PIRSR" id="PIRSR606539-2"/>
    </source>
</evidence>
<keyword evidence="11 16" id="KW-0472">Membrane</keyword>
<feature type="binding site" evidence="14">
    <location>
        <position position="568"/>
    </location>
    <ligand>
        <name>ATP</name>
        <dbReference type="ChEBI" id="CHEBI:30616"/>
    </ligand>
</feature>
<feature type="binding site" evidence="15">
    <location>
        <position position="407"/>
    </location>
    <ligand>
        <name>Mg(2+)</name>
        <dbReference type="ChEBI" id="CHEBI:18420"/>
    </ligand>
</feature>
<dbReference type="NCBIfam" id="TIGR01494">
    <property type="entry name" value="ATPase_P-type"/>
    <property type="match status" value="1"/>
</dbReference>
<dbReference type="GO" id="GO:0007030">
    <property type="term" value="P:Golgi organization"/>
    <property type="evidence" value="ECO:0007669"/>
    <property type="project" value="TreeGrafter"/>
</dbReference>
<evidence type="ECO:0000256" key="6">
    <source>
        <dbReference type="ARBA" id="ARBA00022741"/>
    </source>
</evidence>
<evidence type="ECO:0000256" key="9">
    <source>
        <dbReference type="ARBA" id="ARBA00022967"/>
    </source>
</evidence>
<dbReference type="OrthoDB" id="377733at2759"/>
<evidence type="ECO:0000256" key="12">
    <source>
        <dbReference type="ARBA" id="ARBA00034036"/>
    </source>
</evidence>
<keyword evidence="10 16" id="KW-1133">Transmembrane helix</keyword>
<feature type="binding site" evidence="14">
    <location>
        <position position="409"/>
    </location>
    <ligand>
        <name>ATP</name>
        <dbReference type="ChEBI" id="CHEBI:30616"/>
    </ligand>
</feature>
<dbReference type="InterPro" id="IPR001757">
    <property type="entry name" value="P_typ_ATPase"/>
</dbReference>
<comment type="cofactor">
    <cofactor evidence="1 15">
        <name>Mg(2+)</name>
        <dbReference type="ChEBI" id="CHEBI:18420"/>
    </cofactor>
</comment>
<dbReference type="EC" id="7.6.2.1" evidence="16"/>
<dbReference type="InterPro" id="IPR023299">
    <property type="entry name" value="ATPase_P-typ_cyto_dom_N"/>
</dbReference>
<feature type="region of interest" description="Disordered" evidence="17">
    <location>
        <begin position="1121"/>
        <end position="1169"/>
    </location>
</feature>
<evidence type="ECO:0000256" key="2">
    <source>
        <dbReference type="ARBA" id="ARBA00004141"/>
    </source>
</evidence>
<dbReference type="Pfam" id="PF16209">
    <property type="entry name" value="PhoLip_ATPase_N"/>
    <property type="match status" value="1"/>
</dbReference>
<dbReference type="InterPro" id="IPR023214">
    <property type="entry name" value="HAD_sf"/>
</dbReference>
<feature type="binding site" evidence="15">
    <location>
        <position position="409"/>
    </location>
    <ligand>
        <name>Mg(2+)</name>
        <dbReference type="ChEBI" id="CHEBI:18420"/>
    </ligand>
</feature>
<feature type="transmembrane region" description="Helical" evidence="16">
    <location>
        <begin position="977"/>
        <end position="995"/>
    </location>
</feature>
<dbReference type="FunFam" id="2.70.150.10:FF:000054">
    <property type="entry name" value="Phospholipid-transporting ATPase"/>
    <property type="match status" value="1"/>
</dbReference>
<evidence type="ECO:0000256" key="15">
    <source>
        <dbReference type="PIRSR" id="PIRSR606539-3"/>
    </source>
</evidence>
<dbReference type="AlphaFoldDB" id="A0A9Q1I3C1"/>
<accession>A0A9Q1I3C1</accession>
<feature type="binding site" evidence="14">
    <location>
        <position position="504"/>
    </location>
    <ligand>
        <name>ATP</name>
        <dbReference type="ChEBI" id="CHEBI:30616"/>
    </ligand>
</feature>
<feature type="transmembrane region" description="Helical" evidence="16">
    <location>
        <begin position="89"/>
        <end position="107"/>
    </location>
</feature>
<comment type="caution">
    <text evidence="20">The sequence shown here is derived from an EMBL/GenBank/DDBJ whole genome shotgun (WGS) entry which is preliminary data.</text>
</comment>
<dbReference type="PANTHER" id="PTHR24092">
    <property type="entry name" value="PROBABLE PHOSPHOLIPID-TRANSPORTING ATPASE"/>
    <property type="match status" value="1"/>
</dbReference>
<dbReference type="InterPro" id="IPR036412">
    <property type="entry name" value="HAD-like_sf"/>
</dbReference>
<dbReference type="GO" id="GO:0045332">
    <property type="term" value="P:phospholipid translocation"/>
    <property type="evidence" value="ECO:0007669"/>
    <property type="project" value="TreeGrafter"/>
</dbReference>
<evidence type="ECO:0000256" key="8">
    <source>
        <dbReference type="ARBA" id="ARBA00022842"/>
    </source>
</evidence>
<feature type="binding site" evidence="14">
    <location>
        <position position="785"/>
    </location>
    <ligand>
        <name>ATP</name>
        <dbReference type="ChEBI" id="CHEBI:30616"/>
    </ligand>
</feature>
<comment type="similarity">
    <text evidence="3 16">Belongs to the cation transport ATPase (P-type) (TC 3.A.3) family. Type IV subfamily.</text>
</comment>
<keyword evidence="5 15" id="KW-0479">Metal-binding</keyword>
<dbReference type="Pfam" id="PF16212">
    <property type="entry name" value="PhoLip_ATPase_C"/>
    <property type="match status" value="1"/>
</dbReference>
<dbReference type="GO" id="GO:0140326">
    <property type="term" value="F:ATPase-coupled intramembrane lipid transporter activity"/>
    <property type="evidence" value="ECO:0007669"/>
    <property type="project" value="UniProtKB-EC"/>
</dbReference>
<dbReference type="InterPro" id="IPR032631">
    <property type="entry name" value="P-type_ATPase_N"/>
</dbReference>
<feature type="binding site" evidence="14">
    <location>
        <position position="682"/>
    </location>
    <ligand>
        <name>ATP</name>
        <dbReference type="ChEBI" id="CHEBI:30616"/>
    </ligand>
</feature>
<protein>
    <recommendedName>
        <fullName evidence="16">Phospholipid-transporting ATPase</fullName>
        <ecNumber evidence="16">7.6.2.1</ecNumber>
    </recommendedName>
</protein>
<evidence type="ECO:0000313" key="20">
    <source>
        <dbReference type="EMBL" id="KAJ8278870.1"/>
    </source>
</evidence>
<dbReference type="GO" id="GO:0005886">
    <property type="term" value="C:plasma membrane"/>
    <property type="evidence" value="ECO:0007669"/>
    <property type="project" value="TreeGrafter"/>
</dbReference>
<gene>
    <name evidence="20" type="ORF">COCON_G00059360</name>
</gene>
<dbReference type="InterPro" id="IPR044492">
    <property type="entry name" value="P_typ_ATPase_HD_dom"/>
</dbReference>
<keyword evidence="21" id="KW-1185">Reference proteome</keyword>
<dbReference type="SFLD" id="SFLDS00003">
    <property type="entry name" value="Haloacid_Dehalogenase"/>
    <property type="match status" value="1"/>
</dbReference>
<dbReference type="InterPro" id="IPR006539">
    <property type="entry name" value="P-type_ATPase_IV"/>
</dbReference>
<feature type="binding site" evidence="14">
    <location>
        <position position="683"/>
    </location>
    <ligand>
        <name>ATP</name>
        <dbReference type="ChEBI" id="CHEBI:30616"/>
    </ligand>
</feature>
<feature type="domain" description="P-type ATPase N-terminal" evidence="18">
    <location>
        <begin position="20"/>
        <end position="95"/>
    </location>
</feature>
<feature type="transmembrane region" description="Helical" evidence="16">
    <location>
        <begin position="1049"/>
        <end position="1076"/>
    </location>
</feature>
<sequence length="1169" mass="131434">MASQNPTGSENTDFTWEVRANDRQFHKGQQRRSILCFHKGKYADNKVRSYKYTPLTFMPLSLYEQFHRIANVFFLLMVILQSLPAISTLQWYITMIPLMIVLSVRGFKDLFDDLARRRSDKQINRRPCDILTREGFSASQWQDVCVGDVLRLHVDQVVPADLLLLYSSEQHSLCYVETADIDGETNLKFRQALAITNQELSEPVNSSLLAFNGSVLCEEPNSNLYSFRGELHWRGERHPLDTEHILLRGTVLRNTETAYGLVIYAGSDTKILRNCGRLIVKKTQVEMILNRVVIGIVLFVLLTSLLLAVGTGVFEASVTPRIEELSALGGDTAPAYRAFLTYWGYIILLAPAMPMALYISFEMVHVVQSLLIGWDLDLYEEGSDTPAHARSTALNEELGQVGYLLSDKTGTLTQNHLLFRQCCIAGVLYGAVPDDGKKPEKLDLSWNPYSLGGLQFYDQRLVDRLRGRSCEEAREFFTALALCHTVMSEWKDGVLQYQAASPDEGALVGAVRELGWVFLSRTRDSLTLSELGQAREYQLLALIDFTSQRRRMSVLVRDPEGNLKLYCKGADIVILERLQQNSPHQESNERALDLYAQGCLRTLCVAVRTVGEGLWEKWRSVLAQAAMAMRHHDDMLERLHDDMERELTLLGVTAIEDRLQEGVPQTISTLREAGIKVWVLTGDKTETAVNIGYSCSLLDTEARLLQGEELRQLLQAPDPQKALSKGNELDSWGKYAKTEGSKMALVVTGPELAEMDEQPELGERFMCLSQLCQSVLCCRMTPGQKAGVVELVRKYTSAITMAIGDGANDVNMIKRAHIGIGLSGVEGSQAVQNADYSLAQFRFLAKLLLVHGRWSYRRICKFLRYFLYKTTTFAMVHVWYGFYNGFSALRIYENWFITLYTTMYTIMPLLSLAIFEQDISAEASVRWPELYQVGQRQELFNPWKLAGTLFYSLYTSLALFFVPLGVISYSVMDYQSFAMTVETGAIFTVTAEIILQIGFWTKFNFGAVILSLLLFFVSTLILHSPRLHLNAPTDYYFPGVSMHAFRDPVLWLTALLTTFVAILPSLTVRALAVVLAPSDTHRVHSMGMATSQRRQAEMQHHFRRGDLQRRSSYAISQGKGFGRIVTSGSGRRSTAPSQDGRETAGRADRDSPHKKGGGNAVAAAPEASQ</sequence>
<dbReference type="Proteomes" id="UP001152803">
    <property type="component" value="Unassembled WGS sequence"/>
</dbReference>
<feature type="transmembrane region" description="Helical" evidence="16">
    <location>
        <begin position="1007"/>
        <end position="1029"/>
    </location>
</feature>
<feature type="binding site" evidence="15">
    <location>
        <position position="805"/>
    </location>
    <ligand>
        <name>Mg(2+)</name>
        <dbReference type="ChEBI" id="CHEBI:18420"/>
    </ligand>
</feature>
<feature type="binding site" evidence="14">
    <location>
        <position position="779"/>
    </location>
    <ligand>
        <name>ATP</name>
        <dbReference type="ChEBI" id="CHEBI:30616"/>
    </ligand>
</feature>
<evidence type="ECO:0000259" key="19">
    <source>
        <dbReference type="Pfam" id="PF16212"/>
    </source>
</evidence>
<feature type="transmembrane region" description="Helical" evidence="16">
    <location>
        <begin position="862"/>
        <end position="883"/>
    </location>
</feature>
<feature type="binding site" evidence="14">
    <location>
        <position position="545"/>
    </location>
    <ligand>
        <name>ATP</name>
        <dbReference type="ChEBI" id="CHEBI:30616"/>
    </ligand>
</feature>
<feature type="compositionally biased region" description="Basic and acidic residues" evidence="17">
    <location>
        <begin position="1139"/>
        <end position="1153"/>
    </location>
</feature>
<dbReference type="InterPro" id="IPR018303">
    <property type="entry name" value="ATPase_P-typ_P_site"/>
</dbReference>
<feature type="binding site" evidence="14">
    <location>
        <position position="601"/>
    </location>
    <ligand>
        <name>ATP</name>
        <dbReference type="ChEBI" id="CHEBI:30616"/>
    </ligand>
</feature>
<keyword evidence="6 14" id="KW-0547">Nucleotide-binding</keyword>
<comment type="catalytic activity">
    <reaction evidence="12 16">
        <text>ATP + H2O + phospholipidSide 1 = ADP + phosphate + phospholipidSide 2.</text>
        <dbReference type="EC" id="7.6.2.1"/>
    </reaction>
</comment>
<dbReference type="SUPFAM" id="SSF56784">
    <property type="entry name" value="HAD-like"/>
    <property type="match status" value="1"/>
</dbReference>
<dbReference type="InterPro" id="IPR023298">
    <property type="entry name" value="ATPase_P-typ_TM_dom_sf"/>
</dbReference>
<feature type="binding site" evidence="14">
    <location>
        <position position="809"/>
    </location>
    <ligand>
        <name>ATP</name>
        <dbReference type="ChEBI" id="CHEBI:30616"/>
    </ligand>
</feature>
<keyword evidence="4 16" id="KW-0812">Transmembrane</keyword>
<dbReference type="SUPFAM" id="SSF81660">
    <property type="entry name" value="Metal cation-transporting ATPase, ATP-binding domain N"/>
    <property type="match status" value="1"/>
</dbReference>
<feature type="binding site" evidence="14">
    <location>
        <position position="408"/>
    </location>
    <ligand>
        <name>ATP</name>
        <dbReference type="ChEBI" id="CHEBI:30616"/>
    </ligand>
</feature>
<proteinExistence type="inferred from homology"/>
<evidence type="ECO:0000313" key="21">
    <source>
        <dbReference type="Proteomes" id="UP001152803"/>
    </source>
</evidence>
<feature type="domain" description="P-type ATPase C-terminal" evidence="19">
    <location>
        <begin position="831"/>
        <end position="1077"/>
    </location>
</feature>
<evidence type="ECO:0000259" key="18">
    <source>
        <dbReference type="Pfam" id="PF16209"/>
    </source>
</evidence>
<evidence type="ECO:0000256" key="1">
    <source>
        <dbReference type="ARBA" id="ARBA00001946"/>
    </source>
</evidence>
<evidence type="ECO:0000256" key="11">
    <source>
        <dbReference type="ARBA" id="ARBA00023136"/>
    </source>
</evidence>
<organism evidence="20 21">
    <name type="scientific">Conger conger</name>
    <name type="common">Conger eel</name>
    <name type="synonym">Muraena conger</name>
    <dbReference type="NCBI Taxonomy" id="82655"/>
    <lineage>
        <taxon>Eukaryota</taxon>
        <taxon>Metazoa</taxon>
        <taxon>Chordata</taxon>
        <taxon>Craniata</taxon>
        <taxon>Vertebrata</taxon>
        <taxon>Euteleostomi</taxon>
        <taxon>Actinopterygii</taxon>
        <taxon>Neopterygii</taxon>
        <taxon>Teleostei</taxon>
        <taxon>Anguilliformes</taxon>
        <taxon>Congridae</taxon>
        <taxon>Conger</taxon>
    </lineage>
</organism>
<feature type="binding site" evidence="14">
    <location>
        <position position="407"/>
    </location>
    <ligand>
        <name>ATP</name>
        <dbReference type="ChEBI" id="CHEBI:30616"/>
    </ligand>
</feature>
<evidence type="ECO:0000256" key="13">
    <source>
        <dbReference type="PIRSR" id="PIRSR606539-1"/>
    </source>
</evidence>
<evidence type="ECO:0000256" key="3">
    <source>
        <dbReference type="ARBA" id="ARBA00008109"/>
    </source>
</evidence>
<dbReference type="InterPro" id="IPR032630">
    <property type="entry name" value="P_typ_ATPase_c"/>
</dbReference>
<evidence type="ECO:0000256" key="4">
    <source>
        <dbReference type="ARBA" id="ARBA00022692"/>
    </source>
</evidence>
<comment type="subcellular location">
    <subcellularLocation>
        <location evidence="2 16">Membrane</location>
        <topology evidence="2 16">Multi-pass membrane protein</topology>
    </subcellularLocation>
</comment>
<dbReference type="GO" id="GO:0016887">
    <property type="term" value="F:ATP hydrolysis activity"/>
    <property type="evidence" value="ECO:0007669"/>
    <property type="project" value="InterPro"/>
</dbReference>
<dbReference type="NCBIfam" id="TIGR01652">
    <property type="entry name" value="ATPase-Plipid"/>
    <property type="match status" value="1"/>
</dbReference>
<keyword evidence="9 16" id="KW-1278">Translocase</keyword>
<feature type="binding site" evidence="15">
    <location>
        <position position="809"/>
    </location>
    <ligand>
        <name>Mg(2+)</name>
        <dbReference type="ChEBI" id="CHEBI:18420"/>
    </ligand>
</feature>
<dbReference type="Gene3D" id="3.40.50.1000">
    <property type="entry name" value="HAD superfamily/HAD-like"/>
    <property type="match status" value="1"/>
</dbReference>
<dbReference type="PROSITE" id="PS00154">
    <property type="entry name" value="ATPASE_E1_E2"/>
    <property type="match status" value="1"/>
</dbReference>